<name>A0A484FGV3_COLOR</name>
<reference evidence="2" key="2">
    <citation type="journal article" date="2019" name="Mol. Plant Microbe Interact.">
        <title>Genome sequence resources for four phytopathogenic fungi from the Colletotrichum orbiculare species complex.</title>
        <authorList>
            <person name="Gan P."/>
            <person name="Tsushima A."/>
            <person name="Narusaka M."/>
            <person name="Narusaka Y."/>
            <person name="Takano Y."/>
            <person name="Kubo Y."/>
            <person name="Shirasu K."/>
        </authorList>
    </citation>
    <scope>GENOME REANNOTATION</scope>
    <source>
        <strain evidence="2">104-T / ATCC 96160 / CBS 514.97 / LARS 414 / MAFF 240422</strain>
    </source>
</reference>
<evidence type="ECO:0000313" key="2">
    <source>
        <dbReference type="Proteomes" id="UP000014480"/>
    </source>
</evidence>
<accession>A0A484FGV3</accession>
<dbReference type="Proteomes" id="UP000014480">
    <property type="component" value="Unassembled WGS sequence"/>
</dbReference>
<evidence type="ECO:0000313" key="1">
    <source>
        <dbReference type="EMBL" id="TDZ17058.1"/>
    </source>
</evidence>
<dbReference type="EMBL" id="AMCV02000032">
    <property type="protein sequence ID" value="TDZ17058.1"/>
    <property type="molecule type" value="Genomic_DNA"/>
</dbReference>
<dbReference type="AlphaFoldDB" id="A0A484FGV3"/>
<proteinExistence type="predicted"/>
<gene>
    <name evidence="1" type="ORF">Cob_v010180</name>
</gene>
<sequence length="141" mass="15817">MHRLVPSRQTVVEAFDMAGMAQGKLLSLGKDSSYAKETTSCQGSPALYYLEQRGKTYYLLPNQSQDRTTPSPSAQNWTDHYPITGPNATPRLVILHSALFRLSPERISVWHFRFLPHPHIILATPGHYFDGGTREPGKPIV</sequence>
<comment type="caution">
    <text evidence="1">The sequence shown here is derived from an EMBL/GenBank/DDBJ whole genome shotgun (WGS) entry which is preliminary data.</text>
</comment>
<protein>
    <submittedName>
        <fullName evidence="1">Uncharacterized protein</fullName>
    </submittedName>
</protein>
<organism evidence="1 2">
    <name type="scientific">Colletotrichum orbiculare (strain 104-T / ATCC 96160 / CBS 514.97 / LARS 414 / MAFF 240422)</name>
    <name type="common">Cucumber anthracnose fungus</name>
    <name type="synonym">Colletotrichum lagenarium</name>
    <dbReference type="NCBI Taxonomy" id="1213857"/>
    <lineage>
        <taxon>Eukaryota</taxon>
        <taxon>Fungi</taxon>
        <taxon>Dikarya</taxon>
        <taxon>Ascomycota</taxon>
        <taxon>Pezizomycotina</taxon>
        <taxon>Sordariomycetes</taxon>
        <taxon>Hypocreomycetidae</taxon>
        <taxon>Glomerellales</taxon>
        <taxon>Glomerellaceae</taxon>
        <taxon>Colletotrichum</taxon>
        <taxon>Colletotrichum orbiculare species complex</taxon>
    </lineage>
</organism>
<keyword evidence="2" id="KW-1185">Reference proteome</keyword>
<reference evidence="2" key="1">
    <citation type="journal article" date="2013" name="New Phytol.">
        <title>Comparative genomic and transcriptomic analyses reveal the hemibiotrophic stage shift of Colletotrichum fungi.</title>
        <authorList>
            <person name="Gan P."/>
            <person name="Ikeda K."/>
            <person name="Irieda H."/>
            <person name="Narusaka M."/>
            <person name="O'Connell R.J."/>
            <person name="Narusaka Y."/>
            <person name="Takano Y."/>
            <person name="Kubo Y."/>
            <person name="Shirasu K."/>
        </authorList>
    </citation>
    <scope>NUCLEOTIDE SEQUENCE [LARGE SCALE GENOMIC DNA]</scope>
    <source>
        <strain evidence="2">104-T / ATCC 96160 / CBS 514.97 / LARS 414 / MAFF 240422</strain>
    </source>
</reference>